<dbReference type="EMBL" id="CASHSV030000311">
    <property type="protein sequence ID" value="CAJ2660478.1"/>
    <property type="molecule type" value="Genomic_DNA"/>
</dbReference>
<keyword evidence="2" id="KW-1185">Reference proteome</keyword>
<evidence type="ECO:0000313" key="2">
    <source>
        <dbReference type="Proteomes" id="UP001177021"/>
    </source>
</evidence>
<sequence length="258" mass="29489">MIQVLTVKEHIVRQKEMAFNQYFEEGVDRIESLEDKPSQEIWKCASAEAISGSSGFDCNICLECVQDPVVTLCGHLYCWPCIYKWLNFNDENEDKRKEKPQCPVCKSEISKSSLVPLYGRGQTTPPSKGNAQQVRSVIPPRPLRPLPRSLDAASVSQHTSQVYHPHYLNHTQRYTSPMLNTSGLMTNPLDTTYGVFGEMIYARIFGNQVTNIYTYPNSYNLTGISNPRMRRHLMRADRSLGRICFFLFCCTVLCLLLF</sequence>
<organism evidence="1 2">
    <name type="scientific">Trifolium pratense</name>
    <name type="common">Red clover</name>
    <dbReference type="NCBI Taxonomy" id="57577"/>
    <lineage>
        <taxon>Eukaryota</taxon>
        <taxon>Viridiplantae</taxon>
        <taxon>Streptophyta</taxon>
        <taxon>Embryophyta</taxon>
        <taxon>Tracheophyta</taxon>
        <taxon>Spermatophyta</taxon>
        <taxon>Magnoliopsida</taxon>
        <taxon>eudicotyledons</taxon>
        <taxon>Gunneridae</taxon>
        <taxon>Pentapetalae</taxon>
        <taxon>rosids</taxon>
        <taxon>fabids</taxon>
        <taxon>Fabales</taxon>
        <taxon>Fabaceae</taxon>
        <taxon>Papilionoideae</taxon>
        <taxon>50 kb inversion clade</taxon>
        <taxon>NPAAA clade</taxon>
        <taxon>Hologalegina</taxon>
        <taxon>IRL clade</taxon>
        <taxon>Trifolieae</taxon>
        <taxon>Trifolium</taxon>
    </lineage>
</organism>
<proteinExistence type="predicted"/>
<accession>A0ACB0KTZ9</accession>
<comment type="caution">
    <text evidence="1">The sequence shown here is derived from an EMBL/GenBank/DDBJ whole genome shotgun (WGS) entry which is preliminary data.</text>
</comment>
<protein>
    <submittedName>
        <fullName evidence="1">Uncharacterized protein</fullName>
    </submittedName>
</protein>
<dbReference type="Proteomes" id="UP001177021">
    <property type="component" value="Unassembled WGS sequence"/>
</dbReference>
<gene>
    <name evidence="1" type="ORF">MILVUS5_LOCUS26430</name>
</gene>
<name>A0ACB0KTZ9_TRIPR</name>
<reference evidence="1" key="1">
    <citation type="submission" date="2023-10" db="EMBL/GenBank/DDBJ databases">
        <authorList>
            <person name="Rodriguez Cubillos JULIANA M."/>
            <person name="De Vega J."/>
        </authorList>
    </citation>
    <scope>NUCLEOTIDE SEQUENCE</scope>
</reference>
<evidence type="ECO:0000313" key="1">
    <source>
        <dbReference type="EMBL" id="CAJ2660478.1"/>
    </source>
</evidence>